<feature type="transmembrane region" description="Helical" evidence="1">
    <location>
        <begin position="40"/>
        <end position="65"/>
    </location>
</feature>
<accession>A0ABV0U1E4</accession>
<feature type="transmembrane region" description="Helical" evidence="1">
    <location>
        <begin position="184"/>
        <end position="209"/>
    </location>
</feature>
<gene>
    <name evidence="2" type="ORF">ILYODFUR_025604</name>
</gene>
<feature type="transmembrane region" description="Helical" evidence="1">
    <location>
        <begin position="114"/>
        <end position="138"/>
    </location>
</feature>
<feature type="transmembrane region" description="Helical" evidence="1">
    <location>
        <begin position="159"/>
        <end position="178"/>
    </location>
</feature>
<evidence type="ECO:0008006" key="4">
    <source>
        <dbReference type="Google" id="ProtNLM"/>
    </source>
</evidence>
<dbReference type="EMBL" id="JAHRIQ010049487">
    <property type="protein sequence ID" value="MEQ2237683.1"/>
    <property type="molecule type" value="Genomic_DNA"/>
</dbReference>
<protein>
    <recommendedName>
        <fullName evidence="4">G-protein coupled receptors family 1 profile domain-containing protein</fullName>
    </recommendedName>
</protein>
<evidence type="ECO:0000313" key="2">
    <source>
        <dbReference type="EMBL" id="MEQ2237683.1"/>
    </source>
</evidence>
<reference evidence="2 3" key="1">
    <citation type="submission" date="2021-06" db="EMBL/GenBank/DDBJ databases">
        <authorList>
            <person name="Palmer J.M."/>
        </authorList>
    </citation>
    <scope>NUCLEOTIDE SEQUENCE [LARGE SCALE GENOMIC DNA]</scope>
    <source>
        <strain evidence="3">if_2019</strain>
        <tissue evidence="2">Muscle</tissue>
    </source>
</reference>
<keyword evidence="3" id="KW-1185">Reference proteome</keyword>
<dbReference type="Proteomes" id="UP001482620">
    <property type="component" value="Unassembled WGS sequence"/>
</dbReference>
<keyword evidence="1" id="KW-1133">Transmembrane helix</keyword>
<feature type="transmembrane region" description="Helical" evidence="1">
    <location>
        <begin position="85"/>
        <end position="108"/>
    </location>
</feature>
<sequence length="296" mass="33488">MLAEMFENFSLSLNNSLPVSSTHSSNKFYSYCIMSSPGSFIYTTLSIIRICLILPICIFILNHVLQQQKKKSPTSSEMTSHCDYFTYHVVIMELIDVLGCMFCYIGIYTNDLNIIFFGILVMFFVWYGQMSFHVLTCVERYLAVVHPITYVGLRNEGGIRNSIIGCVWLLCFAGMGLAYVQNLVFPACMLISSLTTVSFCSLSVLCVLIRPGPGEHAANKERVVPSKQRAFYTIVAILAVLLLRIAWGVMYFLLYLTRANNNCIIIVSCNWFTIPSSLVLPWLFLHRAGKLECCKM</sequence>
<name>A0ABV0U1E4_9TELE</name>
<organism evidence="2 3">
    <name type="scientific">Ilyodon furcidens</name>
    <name type="common">goldbreast splitfin</name>
    <dbReference type="NCBI Taxonomy" id="33524"/>
    <lineage>
        <taxon>Eukaryota</taxon>
        <taxon>Metazoa</taxon>
        <taxon>Chordata</taxon>
        <taxon>Craniata</taxon>
        <taxon>Vertebrata</taxon>
        <taxon>Euteleostomi</taxon>
        <taxon>Actinopterygii</taxon>
        <taxon>Neopterygii</taxon>
        <taxon>Teleostei</taxon>
        <taxon>Neoteleostei</taxon>
        <taxon>Acanthomorphata</taxon>
        <taxon>Ovalentaria</taxon>
        <taxon>Atherinomorphae</taxon>
        <taxon>Cyprinodontiformes</taxon>
        <taxon>Goodeidae</taxon>
        <taxon>Ilyodon</taxon>
    </lineage>
</organism>
<feature type="transmembrane region" description="Helical" evidence="1">
    <location>
        <begin position="264"/>
        <end position="285"/>
    </location>
</feature>
<feature type="transmembrane region" description="Helical" evidence="1">
    <location>
        <begin position="230"/>
        <end position="252"/>
    </location>
</feature>
<comment type="caution">
    <text evidence="2">The sequence shown here is derived from an EMBL/GenBank/DDBJ whole genome shotgun (WGS) entry which is preliminary data.</text>
</comment>
<keyword evidence="1" id="KW-0812">Transmembrane</keyword>
<proteinExistence type="predicted"/>
<keyword evidence="1" id="KW-0472">Membrane</keyword>
<evidence type="ECO:0000313" key="3">
    <source>
        <dbReference type="Proteomes" id="UP001482620"/>
    </source>
</evidence>
<evidence type="ECO:0000256" key="1">
    <source>
        <dbReference type="SAM" id="Phobius"/>
    </source>
</evidence>